<evidence type="ECO:0000256" key="1">
    <source>
        <dbReference type="ARBA" id="ARBA00004127"/>
    </source>
</evidence>
<gene>
    <name evidence="11" type="ORF">BWQ96_01233</name>
</gene>
<dbReference type="OrthoDB" id="5210at2759"/>
<feature type="transmembrane region" description="Helical" evidence="10">
    <location>
        <begin position="425"/>
        <end position="450"/>
    </location>
</feature>
<dbReference type="InterPro" id="IPR004131">
    <property type="entry name" value="PPase-energised_H-pump"/>
</dbReference>
<comment type="subcellular location">
    <subcellularLocation>
        <location evidence="1">Endomembrane system</location>
        <topology evidence="1">Multi-pass membrane protein</topology>
    </subcellularLocation>
</comment>
<dbReference type="GO" id="GO:0012505">
    <property type="term" value="C:endomembrane system"/>
    <property type="evidence" value="ECO:0007669"/>
    <property type="project" value="UniProtKB-SubCell"/>
</dbReference>
<evidence type="ECO:0000256" key="10">
    <source>
        <dbReference type="SAM" id="Phobius"/>
    </source>
</evidence>
<feature type="transmembrane region" description="Helical" evidence="10">
    <location>
        <begin position="239"/>
        <end position="267"/>
    </location>
</feature>
<sequence>MDNPQNNDPYEAHRLGLSPAARYDGYQPVDVNDFGVRLQHDPESLILTSLRVYDLPTPLITDSPHHHKPTILAAILSAIFFIVALSLATTTTSCNLGMCDKIDRSSLPSHNYRFRVVPFEAPLRYAWVALAVASLGVCVFCIHVVLIKKRSTGNHAVQSLAALVKHTTNTTLLHQFKYFFPVVIAIFLLLSFTNNWRMGACFLFGAVITSVATLLSQSISAAGSLRAAALMISSVPKAILLALSTASSIVIATIASVLGGFALSYIIVRDVRALSGFVIGSAVIALMIRITGGLFETSLKADDNLKDHSQASRNQFHQVVAITPQYMITSVANLVASNIGHIGGMVAQGFAVYAAAITSTAILGASLPFFYSNPFATCVFNHLALDKECVLYRGGVKVSLAVSICRDQSLLSRYPSFKALESNTAFVALPFILGLVSLVIAVISTLYTAMPKRVGNGNDRGAALCSVIRPLRMNILAAALLTIVSAAALSWSLFGSRSSFQKAAGATIGRYELPPLTTANAARRCRPRRLVTEGENDRTREFPVLNLNKVRYQPLDSHGFEFPRVSQIPLRVFLCVLLGSICTVLYGLSVEQGTGVIESCVQRVMKKTTDKDGAYLTEALGMGLLSTVGGVVVVILATSVSYTLLRAYGIGLCALGMLCTMAPVLAICCVGRIMEGAHAINELCGLSGVGMDDSSRLKGFTQGFWTMCAALLGVCGLVCCLVLKWVLLQETGLLPGSRSLGGTNTLSPSRHITDVDMVDISERLVFLSMGVGVWGVMLFIATMVLGARHARDAMRKKCRPGSGAIASTATEWILRAAQARREAGLETVVIGLVAVIWPLASGLALGQRALVGAVAGAIGISIGLSTALLVFGGVAQASCRAYDPDGEQGPNQAAAHTLGNVAESMLLIGNSVNGAMVFWSALAIGVVKLMQADGARGWIGAVLAAGALMLAVAIMVYLARRAKQSEDRNSGTDVTFRVNPDVVSPFFLEGPELRAENISPKSRLGVLRLESGSEDYKDLFAAVLNID</sequence>
<dbReference type="Proteomes" id="UP000247409">
    <property type="component" value="Unassembled WGS sequence"/>
</dbReference>
<feature type="transmembrane region" description="Helical" evidence="10">
    <location>
        <begin position="764"/>
        <end position="787"/>
    </location>
</feature>
<feature type="transmembrane region" description="Helical" evidence="10">
    <location>
        <begin position="273"/>
        <end position="290"/>
    </location>
</feature>
<feature type="transmembrane region" description="Helical" evidence="10">
    <location>
        <begin position="70"/>
        <end position="88"/>
    </location>
</feature>
<feature type="transmembrane region" description="Helical" evidence="10">
    <location>
        <begin position="471"/>
        <end position="494"/>
    </location>
</feature>
<evidence type="ECO:0000256" key="2">
    <source>
        <dbReference type="ARBA" id="ARBA00013242"/>
    </source>
</evidence>
<comment type="caution">
    <text evidence="11">The sequence shown here is derived from an EMBL/GenBank/DDBJ whole genome shotgun (WGS) entry which is preliminary data.</text>
</comment>
<dbReference type="EMBL" id="NBIV01000010">
    <property type="protein sequence ID" value="PXF48891.1"/>
    <property type="molecule type" value="Genomic_DNA"/>
</dbReference>
<dbReference type="AlphaFoldDB" id="A0A2V3J371"/>
<feature type="transmembrane region" description="Helical" evidence="10">
    <location>
        <begin position="938"/>
        <end position="959"/>
    </location>
</feature>
<feature type="transmembrane region" description="Helical" evidence="10">
    <location>
        <begin position="906"/>
        <end position="926"/>
    </location>
</feature>
<feature type="transmembrane region" description="Helical" evidence="10">
    <location>
        <begin position="568"/>
        <end position="588"/>
    </location>
</feature>
<evidence type="ECO:0000256" key="9">
    <source>
        <dbReference type="ARBA" id="ARBA00023136"/>
    </source>
</evidence>
<keyword evidence="7 10" id="KW-1133">Transmembrane helix</keyword>
<organism evidence="11 12">
    <name type="scientific">Gracilariopsis chorda</name>
    <dbReference type="NCBI Taxonomy" id="448386"/>
    <lineage>
        <taxon>Eukaryota</taxon>
        <taxon>Rhodophyta</taxon>
        <taxon>Florideophyceae</taxon>
        <taxon>Rhodymeniophycidae</taxon>
        <taxon>Gracilariales</taxon>
        <taxon>Gracilariaceae</taxon>
        <taxon>Gracilariopsis</taxon>
    </lineage>
</organism>
<evidence type="ECO:0000256" key="5">
    <source>
        <dbReference type="ARBA" id="ARBA00022842"/>
    </source>
</evidence>
<evidence type="ECO:0000256" key="7">
    <source>
        <dbReference type="ARBA" id="ARBA00022989"/>
    </source>
</evidence>
<keyword evidence="6" id="KW-1278">Translocase</keyword>
<feature type="transmembrane region" description="Helical" evidence="10">
    <location>
        <begin position="125"/>
        <end position="146"/>
    </location>
</feature>
<evidence type="ECO:0000313" key="12">
    <source>
        <dbReference type="Proteomes" id="UP000247409"/>
    </source>
</evidence>
<evidence type="ECO:0000256" key="4">
    <source>
        <dbReference type="ARBA" id="ARBA00022692"/>
    </source>
</evidence>
<proteinExistence type="predicted"/>
<keyword evidence="12" id="KW-1185">Reference proteome</keyword>
<evidence type="ECO:0000256" key="3">
    <source>
        <dbReference type="ARBA" id="ARBA00022448"/>
    </source>
</evidence>
<reference evidence="11 12" key="1">
    <citation type="journal article" date="2018" name="Mol. Biol. Evol.">
        <title>Analysis of the draft genome of the red seaweed Gracilariopsis chorda provides insights into genome size evolution in Rhodophyta.</title>
        <authorList>
            <person name="Lee J."/>
            <person name="Yang E.C."/>
            <person name="Graf L."/>
            <person name="Yang J.H."/>
            <person name="Qiu H."/>
            <person name="Zel Zion U."/>
            <person name="Chan C.X."/>
            <person name="Stephens T.G."/>
            <person name="Weber A.P.M."/>
            <person name="Boo G.H."/>
            <person name="Boo S.M."/>
            <person name="Kim K.M."/>
            <person name="Shin Y."/>
            <person name="Jung M."/>
            <person name="Lee S.J."/>
            <person name="Yim H.S."/>
            <person name="Lee J.H."/>
            <person name="Bhattacharya D."/>
            <person name="Yoon H.S."/>
        </authorList>
    </citation>
    <scope>NUCLEOTIDE SEQUENCE [LARGE SCALE GENOMIC DNA]</scope>
    <source>
        <strain evidence="11 12">SKKU-2015</strain>
        <tissue evidence="11">Whole body</tissue>
    </source>
</reference>
<keyword evidence="5" id="KW-0460">Magnesium</keyword>
<feature type="transmembrane region" description="Helical" evidence="10">
    <location>
        <begin position="704"/>
        <end position="727"/>
    </location>
</feature>
<keyword evidence="8" id="KW-0406">Ion transport</keyword>
<dbReference type="GO" id="GO:0016020">
    <property type="term" value="C:membrane"/>
    <property type="evidence" value="ECO:0007669"/>
    <property type="project" value="InterPro"/>
</dbReference>
<dbReference type="EC" id="7.1.3.1" evidence="2"/>
<feature type="transmembrane region" description="Helical" evidence="10">
    <location>
        <begin position="850"/>
        <end position="871"/>
    </location>
</feature>
<feature type="transmembrane region" description="Helical" evidence="10">
    <location>
        <begin position="823"/>
        <end position="844"/>
    </location>
</feature>
<feature type="transmembrane region" description="Helical" evidence="10">
    <location>
        <begin position="350"/>
        <end position="371"/>
    </location>
</feature>
<feature type="transmembrane region" description="Helical" evidence="10">
    <location>
        <begin position="202"/>
        <end position="227"/>
    </location>
</feature>
<protein>
    <recommendedName>
        <fullName evidence="2">H(+)-exporting diphosphatase</fullName>
        <ecNumber evidence="2">7.1.3.1</ecNumber>
    </recommendedName>
</protein>
<evidence type="ECO:0000313" key="11">
    <source>
        <dbReference type="EMBL" id="PXF48891.1"/>
    </source>
</evidence>
<dbReference type="GO" id="GO:0009678">
    <property type="term" value="F:diphosphate hydrolysis-driven proton transmembrane transporter activity"/>
    <property type="evidence" value="ECO:0007669"/>
    <property type="project" value="UniProtKB-EC"/>
</dbReference>
<evidence type="ECO:0000256" key="6">
    <source>
        <dbReference type="ARBA" id="ARBA00022967"/>
    </source>
</evidence>
<accession>A0A2V3J371</accession>
<feature type="transmembrane region" description="Helical" evidence="10">
    <location>
        <begin position="178"/>
        <end position="196"/>
    </location>
</feature>
<dbReference type="STRING" id="448386.A0A2V3J371"/>
<dbReference type="GO" id="GO:0004427">
    <property type="term" value="F:inorganic diphosphate phosphatase activity"/>
    <property type="evidence" value="ECO:0007669"/>
    <property type="project" value="InterPro"/>
</dbReference>
<evidence type="ECO:0000256" key="8">
    <source>
        <dbReference type="ARBA" id="ARBA00023065"/>
    </source>
</evidence>
<feature type="transmembrane region" description="Helical" evidence="10">
    <location>
        <begin position="615"/>
        <end position="642"/>
    </location>
</feature>
<keyword evidence="4 10" id="KW-0812">Transmembrane</keyword>
<name>A0A2V3J371_9FLOR</name>
<feature type="transmembrane region" description="Helical" evidence="10">
    <location>
        <begin position="648"/>
        <end position="670"/>
    </location>
</feature>
<keyword evidence="9 10" id="KW-0472">Membrane</keyword>
<dbReference type="Pfam" id="PF03030">
    <property type="entry name" value="H_PPase"/>
    <property type="match status" value="1"/>
</dbReference>
<keyword evidence="3" id="KW-0813">Transport</keyword>